<feature type="compositionally biased region" description="Low complexity" evidence="1">
    <location>
        <begin position="208"/>
        <end position="219"/>
    </location>
</feature>
<feature type="region of interest" description="Disordered" evidence="1">
    <location>
        <begin position="207"/>
        <end position="258"/>
    </location>
</feature>
<dbReference type="EMBL" id="PP179318">
    <property type="protein sequence ID" value="XAI70018.1"/>
    <property type="molecule type" value="Genomic_DNA"/>
</dbReference>
<gene>
    <name evidence="2" type="ORF">Nican01_00005</name>
</gene>
<feature type="compositionally biased region" description="Acidic residues" evidence="1">
    <location>
        <begin position="220"/>
        <end position="233"/>
    </location>
</feature>
<reference evidence="2" key="1">
    <citation type="journal article" date="2024" name="J. Gen. Virol.">
        <title>Novel phages of Pseudomonas syringae unveil numerous potential auxiliary metabolic genes.</title>
        <authorList>
            <person name="Feltin C."/>
            <person name="Garneau J.R."/>
            <person name="Morris C.E."/>
            <person name="Berard A."/>
            <person name="Torres-Barcelo C."/>
        </authorList>
    </citation>
    <scope>NUCLEOTIDE SEQUENCE</scope>
</reference>
<sequence>MKIRITDPGFAGFNGHLGTAFFVDGVCDDVSPQEAERMASILSFEEVDTGLNPSVTQRMVDLVNKNADEMGINSDAVLVKAMQPLPTPAPLESRPEQIPQLPTLTGLTYDYTQEQLSALADAEGIAGIRAFAAVYGINGRSLNGIIKELLDLKGLHNKPAQEQALAAQTDADIVSTEVLTHTDDKGNVTTEVVDKVELRAAPTEAPVRDIAAPAAAPVVTEDDEDDLELDLDTEEKAESPEAVSETTANAAAADTDKE</sequence>
<proteinExistence type="predicted"/>
<name>A0AAU6W0M9_9CAUD</name>
<evidence type="ECO:0000313" key="2">
    <source>
        <dbReference type="EMBL" id="XAI70018.1"/>
    </source>
</evidence>
<organism evidence="2">
    <name type="scientific">Pseudomonas phage Nican01</name>
    <dbReference type="NCBI Taxonomy" id="3138540"/>
    <lineage>
        <taxon>Viruses</taxon>
        <taxon>Duplodnaviria</taxon>
        <taxon>Heunggongvirae</taxon>
        <taxon>Uroviricota</taxon>
        <taxon>Caudoviricetes</taxon>
        <taxon>Nickievirus</taxon>
    </lineage>
</organism>
<evidence type="ECO:0000256" key="1">
    <source>
        <dbReference type="SAM" id="MobiDB-lite"/>
    </source>
</evidence>
<feature type="compositionally biased region" description="Low complexity" evidence="1">
    <location>
        <begin position="246"/>
        <end position="258"/>
    </location>
</feature>
<protein>
    <submittedName>
        <fullName evidence="2">Uncharacterized protein</fullName>
    </submittedName>
</protein>
<accession>A0AAU6W0M9</accession>